<dbReference type="AlphaFoldDB" id="A0A2S4DXI2"/>
<dbReference type="GO" id="GO:0016787">
    <property type="term" value="F:hydrolase activity"/>
    <property type="evidence" value="ECO:0007669"/>
    <property type="project" value="UniProtKB-KW"/>
</dbReference>
<organism evidence="2 7">
    <name type="scientific">Streptococcus thermophilus</name>
    <dbReference type="NCBI Taxonomy" id="1308"/>
    <lineage>
        <taxon>Bacteria</taxon>
        <taxon>Bacillati</taxon>
        <taxon>Bacillota</taxon>
        <taxon>Bacilli</taxon>
        <taxon>Lactobacillales</taxon>
        <taxon>Streptococcaceae</taxon>
        <taxon>Streptococcus</taxon>
    </lineage>
</organism>
<evidence type="ECO:0000313" key="3">
    <source>
        <dbReference type="EMBL" id="CAD0155494.1"/>
    </source>
</evidence>
<reference evidence="4 5" key="1">
    <citation type="submission" date="2018-06" db="EMBL/GenBank/DDBJ databases">
        <authorList>
            <consortium name="Pathogen Informatics"/>
            <person name="Doyle S."/>
        </authorList>
    </citation>
    <scope>NUCLEOTIDE SEQUENCE [LARGE SCALE GENOMIC DNA]</scope>
    <source>
        <strain evidence="4 5">NCTC12958</strain>
    </source>
</reference>
<protein>
    <submittedName>
        <fullName evidence="4">Cell surface hydrolase</fullName>
    </submittedName>
</protein>
<dbReference type="Proteomes" id="UP000509120">
    <property type="component" value="Chromosome"/>
</dbReference>
<reference evidence="6 7" key="2">
    <citation type="submission" date="2020-06" db="EMBL/GenBank/DDBJ databases">
        <authorList>
            <person name="Chuat V."/>
        </authorList>
    </citation>
    <scope>NUCLEOTIDE SEQUENCE [LARGE SCALE GENOMIC DNA]</scope>
    <source>
        <strain evidence="3">STH_CIRM_1046</strain>
        <strain evidence="1">STH_CIRM_336</strain>
        <strain evidence="2">STH_CIRM_998</strain>
    </source>
</reference>
<sequence length="47" mass="4915">MANAAKKSGVTQTIIEANVAEDGTVTLKGTIQKDAVNPIVLVNFDNN</sequence>
<dbReference type="Proteomes" id="UP000509833">
    <property type="component" value="Chromosome"/>
</dbReference>
<dbReference type="EMBL" id="LS483339">
    <property type="protein sequence ID" value="SQF24994.1"/>
    <property type="molecule type" value="Genomic_DNA"/>
</dbReference>
<evidence type="ECO:0000313" key="5">
    <source>
        <dbReference type="Proteomes" id="UP000249634"/>
    </source>
</evidence>
<dbReference type="Proteomes" id="UP000509791">
    <property type="component" value="Chromosome"/>
</dbReference>
<dbReference type="Gene3D" id="3.40.50.1820">
    <property type="entry name" value="alpha/beta hydrolase"/>
    <property type="match status" value="1"/>
</dbReference>
<dbReference type="Proteomes" id="UP000249634">
    <property type="component" value="Chromosome 1"/>
</dbReference>
<evidence type="ECO:0000313" key="6">
    <source>
        <dbReference type="Proteomes" id="UP000509120"/>
    </source>
</evidence>
<evidence type="ECO:0000313" key="1">
    <source>
        <dbReference type="EMBL" id="CAD0137519.1"/>
    </source>
</evidence>
<keyword evidence="4" id="KW-0378">Hydrolase</keyword>
<name>A0A2S4DXI2_STRTR</name>
<evidence type="ECO:0000313" key="4">
    <source>
        <dbReference type="EMBL" id="SQF24994.1"/>
    </source>
</evidence>
<dbReference type="InterPro" id="IPR029058">
    <property type="entry name" value="AB_hydrolase_fold"/>
</dbReference>
<dbReference type="Pfam" id="PF06028">
    <property type="entry name" value="DUF915"/>
    <property type="match status" value="1"/>
</dbReference>
<proteinExistence type="predicted"/>
<dbReference type="InterPro" id="IPR010315">
    <property type="entry name" value="DUF915_hydro-like"/>
</dbReference>
<dbReference type="EMBL" id="LR822027">
    <property type="protein sequence ID" value="CAD0152301.1"/>
    <property type="molecule type" value="Genomic_DNA"/>
</dbReference>
<evidence type="ECO:0000313" key="2">
    <source>
        <dbReference type="EMBL" id="CAD0152301.1"/>
    </source>
</evidence>
<gene>
    <name evidence="4" type="ORF">NCTC12958_01188</name>
    <name evidence="3" type="ORF">STHERMO_0989</name>
    <name evidence="1" type="ORF">STHERMO_1005</name>
    <name evidence="2" type="ORF">STHERMO_1020</name>
</gene>
<evidence type="ECO:0000313" key="7">
    <source>
        <dbReference type="Proteomes" id="UP000509791"/>
    </source>
</evidence>
<accession>A0A2S4DXI2</accession>
<dbReference type="EMBL" id="LR822030">
    <property type="protein sequence ID" value="CAD0155494.1"/>
    <property type="molecule type" value="Genomic_DNA"/>
</dbReference>
<dbReference type="EMBL" id="LR822017">
    <property type="protein sequence ID" value="CAD0137519.1"/>
    <property type="molecule type" value="Genomic_DNA"/>
</dbReference>